<name>K0L0E7_WICCF</name>
<comment type="caution">
    <text evidence="1">The sequence shown here is derived from an EMBL/GenBank/DDBJ whole genome shotgun (WGS) entry which is preliminary data.</text>
</comment>
<dbReference type="EMBL" id="CAIF01000286">
    <property type="protein sequence ID" value="CCH46903.1"/>
    <property type="molecule type" value="Genomic_DNA"/>
</dbReference>
<evidence type="ECO:0000313" key="1">
    <source>
        <dbReference type="EMBL" id="CCH46903.1"/>
    </source>
</evidence>
<organism evidence="1 2">
    <name type="scientific">Wickerhamomyces ciferrii (strain ATCC 14091 / BCRC 22168 / CBS 111 / JCM 3599 / NBRC 0793 / NRRL Y-1031 F-60-10)</name>
    <name type="common">Yeast</name>
    <name type="synonym">Pichia ciferrii</name>
    <dbReference type="NCBI Taxonomy" id="1206466"/>
    <lineage>
        <taxon>Eukaryota</taxon>
        <taxon>Fungi</taxon>
        <taxon>Dikarya</taxon>
        <taxon>Ascomycota</taxon>
        <taxon>Saccharomycotina</taxon>
        <taxon>Saccharomycetes</taxon>
        <taxon>Phaffomycetales</taxon>
        <taxon>Wickerhamomycetaceae</taxon>
        <taxon>Wickerhamomyces</taxon>
    </lineage>
</organism>
<dbReference type="InParanoid" id="K0L0E7"/>
<evidence type="ECO:0000313" key="2">
    <source>
        <dbReference type="Proteomes" id="UP000009328"/>
    </source>
</evidence>
<sequence>MSLSNLLSSSSFGGNTMFRLVTRKPEGAFILPSLIRHASRTTKYTEKQKRRFAREKVRKDRLNRSALEAFGTIPISDHDIFHTSRALTKLERRESHLRKKELLFEIYQHSTDHLLKDRDLTIISQIPIAKATLILTRSLDQFIEIEGETYDLNNRYTEMNRRVYDYSYLQSYLDDYDNEELDLFMKLLQFKNKTILKRDQLKYTDDISNSQKKLIALDTLVGIDDLVIKAAKKFQLENPDEVTEITQLDKVNEVTTDFTDLQDSKALRRAMKKEPINASGFYRLSLKHALTVLEEEEAMNEVD</sequence>
<reference evidence="1 2" key="1">
    <citation type="journal article" date="2012" name="Eukaryot. Cell">
        <title>Draft genome sequence of Wickerhamomyces ciferrii NRRL Y-1031 F-60-10.</title>
        <authorList>
            <person name="Schneider J."/>
            <person name="Andrea H."/>
            <person name="Blom J."/>
            <person name="Jaenicke S."/>
            <person name="Ruckert C."/>
            <person name="Schorsch C."/>
            <person name="Szczepanowski R."/>
            <person name="Farwick M."/>
            <person name="Goesmann A."/>
            <person name="Puhler A."/>
            <person name="Schaffer S."/>
            <person name="Tauch A."/>
            <person name="Kohler T."/>
            <person name="Brinkrolf K."/>
        </authorList>
    </citation>
    <scope>NUCLEOTIDE SEQUENCE [LARGE SCALE GENOMIC DNA]</scope>
    <source>
        <strain evidence="2">ATCC 14091 / BCRC 22168 / CBS 111 / JCM 3599 / NBRC 0793 / NRRL Y-1031 F-60-10</strain>
    </source>
</reference>
<protein>
    <submittedName>
        <fullName evidence="1">Uncharacterized protein</fullName>
    </submittedName>
</protein>
<dbReference type="AlphaFoldDB" id="K0L0E7"/>
<accession>K0L0E7</accession>
<dbReference type="HOGENOM" id="CLU_918903_0_0_1"/>
<keyword evidence="2" id="KW-1185">Reference proteome</keyword>
<gene>
    <name evidence="1" type="ORF">BN7_6508</name>
</gene>
<proteinExistence type="predicted"/>
<dbReference type="Proteomes" id="UP000009328">
    <property type="component" value="Unassembled WGS sequence"/>
</dbReference>